<dbReference type="Proteomes" id="UP000054549">
    <property type="component" value="Unassembled WGS sequence"/>
</dbReference>
<dbReference type="InParanoid" id="A0A0C2WYE3"/>
<sequence length="716" mass="82496">MAAIFAELVEMDDLSDSEIGDLHEDIGNALEGENVPSAESHIYSYSSTSIPLRITALRRIFQDWKMGKSHFHENYITYVLQHKYTNEELQRGAACLRDRDADKLSLLHAVSDLGYTTCIANLERHVVKSYPFSLLSDGINVVYAPDYTGPEFDDDVEEMFIKHMVDLNGNSMFDLRKTIAGMCVNEDTVVPKGAFDGARPDRTYREMNGDEMDHNFYYNRTVLVIFLQERLFDVLMEGCRMRYMLARFKESISEHSPTDEDKRLATVIIKNIRETWDDEKSATTLMLEHAFKWKDVDMWREIIRHGGRNIVAEGKHGLVRALREFGFYQIRFPLDTFLSERDTLHRFEFIDAIYLNASKLTGDPFLQEWRSKQMTLALESCVSPHPKSVPILASFASQNGIQALRKLRIETDNDSYQFLIELVRSIHSKTDDILLQTTIRCRYDEEGNAKSRSEHLLNEFIEKCFGAAIEQWNSGTPQEELLPPRRMDDRTETEEEINSLRLNRISEIAELCIATRQMDVCARLFDLIRRFKTTDAITKANSVYIPLISRLLEILRRTNTGICTYPLDLFLESTVSGYVKYVLGTKEHNPIQSPPRIGCMDSGCSLCHYVDSFIIGSDRRRTFRVPNELQEHLKRQIRLSNGVVSLVERDFDDRNVTLEIIKSPVTYAATSWQGRCHTLLALSGERPKNQEKHRSFDSSYLSLLDGDICINWPMVA</sequence>
<dbReference type="EMBL" id="KN818284">
    <property type="protein sequence ID" value="KIL61418.1"/>
    <property type="molecule type" value="Genomic_DNA"/>
</dbReference>
<name>A0A0C2WYE3_AMAMK</name>
<organism evidence="1 2">
    <name type="scientific">Amanita muscaria (strain Koide BX008)</name>
    <dbReference type="NCBI Taxonomy" id="946122"/>
    <lineage>
        <taxon>Eukaryota</taxon>
        <taxon>Fungi</taxon>
        <taxon>Dikarya</taxon>
        <taxon>Basidiomycota</taxon>
        <taxon>Agaricomycotina</taxon>
        <taxon>Agaricomycetes</taxon>
        <taxon>Agaricomycetidae</taxon>
        <taxon>Agaricales</taxon>
        <taxon>Pluteineae</taxon>
        <taxon>Amanitaceae</taxon>
        <taxon>Amanita</taxon>
    </lineage>
</organism>
<accession>A0A0C2WYE3</accession>
<proteinExistence type="predicted"/>
<dbReference type="OrthoDB" id="3070576at2759"/>
<dbReference type="HOGENOM" id="CLU_385854_0_0_1"/>
<evidence type="ECO:0000313" key="1">
    <source>
        <dbReference type="EMBL" id="KIL61418.1"/>
    </source>
</evidence>
<dbReference type="AlphaFoldDB" id="A0A0C2WYE3"/>
<keyword evidence="2" id="KW-1185">Reference proteome</keyword>
<reference evidence="1 2" key="1">
    <citation type="submission" date="2014-04" db="EMBL/GenBank/DDBJ databases">
        <title>Evolutionary Origins and Diversification of the Mycorrhizal Mutualists.</title>
        <authorList>
            <consortium name="DOE Joint Genome Institute"/>
            <consortium name="Mycorrhizal Genomics Consortium"/>
            <person name="Kohler A."/>
            <person name="Kuo A."/>
            <person name="Nagy L.G."/>
            <person name="Floudas D."/>
            <person name="Copeland A."/>
            <person name="Barry K.W."/>
            <person name="Cichocki N."/>
            <person name="Veneault-Fourrey C."/>
            <person name="LaButti K."/>
            <person name="Lindquist E.A."/>
            <person name="Lipzen A."/>
            <person name="Lundell T."/>
            <person name="Morin E."/>
            <person name="Murat C."/>
            <person name="Riley R."/>
            <person name="Ohm R."/>
            <person name="Sun H."/>
            <person name="Tunlid A."/>
            <person name="Henrissat B."/>
            <person name="Grigoriev I.V."/>
            <person name="Hibbett D.S."/>
            <person name="Martin F."/>
        </authorList>
    </citation>
    <scope>NUCLEOTIDE SEQUENCE [LARGE SCALE GENOMIC DNA]</scope>
    <source>
        <strain evidence="1 2">Koide BX008</strain>
    </source>
</reference>
<gene>
    <name evidence="1" type="ORF">M378DRAFT_166864</name>
</gene>
<protein>
    <submittedName>
        <fullName evidence="1">Uncharacterized protein</fullName>
    </submittedName>
</protein>
<evidence type="ECO:0000313" key="2">
    <source>
        <dbReference type="Proteomes" id="UP000054549"/>
    </source>
</evidence>